<comment type="caution">
    <text evidence="2">The sequence shown here is derived from an EMBL/GenBank/DDBJ whole genome shotgun (WGS) entry which is preliminary data.</text>
</comment>
<name>A0A8H9HJ70_9ACTN</name>
<sequence>MAEHLIRVCGWIARGVGAAFDHLTLRTGVGTLSGAVRNGVPRKRRWRAGQP</sequence>
<reference evidence="2" key="1">
    <citation type="journal article" date="2014" name="Int. J. Syst. Evol. Microbiol.">
        <title>Complete genome sequence of Corynebacterium casei LMG S-19264T (=DSM 44701T), isolated from a smear-ripened cheese.</title>
        <authorList>
            <consortium name="US DOE Joint Genome Institute (JGI-PGF)"/>
            <person name="Walter F."/>
            <person name="Albersmeier A."/>
            <person name="Kalinowski J."/>
            <person name="Ruckert C."/>
        </authorList>
    </citation>
    <scope>NUCLEOTIDE SEQUENCE</scope>
    <source>
        <strain evidence="2">JCM 4136</strain>
    </source>
</reference>
<dbReference type="AlphaFoldDB" id="A0A8H9HJ70"/>
<dbReference type="EMBL" id="BMSC01000006">
    <property type="protein sequence ID" value="GGU69837.1"/>
    <property type="molecule type" value="Genomic_DNA"/>
</dbReference>
<proteinExistence type="predicted"/>
<dbReference type="Proteomes" id="UP000660975">
    <property type="component" value="Unassembled WGS sequence"/>
</dbReference>
<reference evidence="2" key="3">
    <citation type="submission" date="2020-09" db="EMBL/GenBank/DDBJ databases">
        <authorList>
            <person name="Sun Q."/>
            <person name="Ohkuma M."/>
        </authorList>
    </citation>
    <scope>NUCLEOTIDE SEQUENCE</scope>
    <source>
        <strain evidence="2">JCM 4136</strain>
    </source>
</reference>
<keyword evidence="3" id="KW-1185">Reference proteome</keyword>
<dbReference type="Proteomes" id="UP000480804">
    <property type="component" value="Unassembled WGS sequence"/>
</dbReference>
<dbReference type="RefSeq" id="WP_189400239.1">
    <property type="nucleotide sequence ID" value="NZ_BLLO01000017.1"/>
</dbReference>
<dbReference type="EMBL" id="BLLO01000017">
    <property type="protein sequence ID" value="GFH78271.1"/>
    <property type="molecule type" value="Genomic_DNA"/>
</dbReference>
<reference evidence="1 3" key="2">
    <citation type="submission" date="2020-02" db="EMBL/GenBank/DDBJ databases">
        <title>Whole genome shotgun sequence of Streptomyces gougerotii NBRC 13043.</title>
        <authorList>
            <person name="Ichikawa N."/>
            <person name="Komaki H."/>
            <person name="Tamura T."/>
        </authorList>
    </citation>
    <scope>NUCLEOTIDE SEQUENCE [LARGE SCALE GENOMIC DNA]</scope>
    <source>
        <strain evidence="1 3">NBRC 13043</strain>
    </source>
</reference>
<organism evidence="2 4">
    <name type="scientific">Streptomyces gougerotii</name>
    <dbReference type="NCBI Taxonomy" id="53448"/>
    <lineage>
        <taxon>Bacteria</taxon>
        <taxon>Bacillati</taxon>
        <taxon>Actinomycetota</taxon>
        <taxon>Actinomycetes</taxon>
        <taxon>Kitasatosporales</taxon>
        <taxon>Streptomycetaceae</taxon>
        <taxon>Streptomyces</taxon>
        <taxon>Streptomyces diastaticus group</taxon>
    </lineage>
</organism>
<gene>
    <name evidence="2" type="ORF">GCM10010227_24630</name>
    <name evidence="1" type="ORF">Sgou_29410</name>
</gene>
<protein>
    <submittedName>
        <fullName evidence="2">Uncharacterized protein</fullName>
    </submittedName>
</protein>
<evidence type="ECO:0000313" key="3">
    <source>
        <dbReference type="Proteomes" id="UP000480804"/>
    </source>
</evidence>
<accession>A0A8H9HJ70</accession>
<evidence type="ECO:0000313" key="2">
    <source>
        <dbReference type="EMBL" id="GGU69837.1"/>
    </source>
</evidence>
<evidence type="ECO:0000313" key="1">
    <source>
        <dbReference type="EMBL" id="GFH78271.1"/>
    </source>
</evidence>
<evidence type="ECO:0000313" key="4">
    <source>
        <dbReference type="Proteomes" id="UP000660975"/>
    </source>
</evidence>